<evidence type="ECO:0000313" key="2">
    <source>
        <dbReference type="EMBL" id="MDA0643187.1"/>
    </source>
</evidence>
<organism evidence="2 3">
    <name type="scientific">Nonomuraea ferruginea</name>
    <dbReference type="NCBI Taxonomy" id="46174"/>
    <lineage>
        <taxon>Bacteria</taxon>
        <taxon>Bacillati</taxon>
        <taxon>Actinomycetota</taxon>
        <taxon>Actinomycetes</taxon>
        <taxon>Streptosporangiales</taxon>
        <taxon>Streptosporangiaceae</taxon>
        <taxon>Nonomuraea</taxon>
    </lineage>
</organism>
<dbReference type="EMBL" id="JAPNUD010000060">
    <property type="protein sequence ID" value="MDA0643187.1"/>
    <property type="molecule type" value="Genomic_DNA"/>
</dbReference>
<evidence type="ECO:0000256" key="1">
    <source>
        <dbReference type="SAM" id="MobiDB-lite"/>
    </source>
</evidence>
<dbReference type="Proteomes" id="UP001212498">
    <property type="component" value="Unassembled WGS sequence"/>
</dbReference>
<reference evidence="2 3" key="1">
    <citation type="submission" date="2022-11" db="EMBL/GenBank/DDBJ databases">
        <title>Nonomuraea corallina sp. nov., a new species of the genus Nonomuraea isolated from sea side sediment in Thai sea.</title>
        <authorList>
            <person name="Ngamcharungchit C."/>
            <person name="Matsumoto A."/>
            <person name="Suriyachadkun C."/>
            <person name="Panbangred W."/>
            <person name="Inahashi Y."/>
            <person name="Intra B."/>
        </authorList>
    </citation>
    <scope>NUCLEOTIDE SEQUENCE [LARGE SCALE GENOMIC DNA]</scope>
    <source>
        <strain evidence="2 3">DSM 43553</strain>
    </source>
</reference>
<dbReference type="InterPro" id="IPR011010">
    <property type="entry name" value="DNA_brk_join_enz"/>
</dbReference>
<evidence type="ECO:0008006" key="4">
    <source>
        <dbReference type="Google" id="ProtNLM"/>
    </source>
</evidence>
<dbReference type="SUPFAM" id="SSF56349">
    <property type="entry name" value="DNA breaking-rejoining enzymes"/>
    <property type="match status" value="1"/>
</dbReference>
<sequence length="290" mass="30529">MSRLDDSGLTSVGQLGGLGPPHRGRGDADVALVDALDPLTWRAAMTWLAGRPSTARRRTCLRVLASWLRWLYAAEQGLEPLAASATHLDAYCYAALTTGDGVAARPLAQATVAGRRAVVASFYAHAERTGAVRAQRILNGTSRLTRDERRLLRRGIARLAGDGRRAEALAVALLEATGTSADALASLSARDLHALPGDGPPVVLVVRDERDPVAYPISPQIRRLLEAESAGRGADEPLIRRPDGGQVEPGWIADALTGAARAGGLPLQRAELLRPHLLRATGVHGDAGGG</sequence>
<keyword evidence="3" id="KW-1185">Reference proteome</keyword>
<protein>
    <recommendedName>
        <fullName evidence="4">Core-binding (CB) domain-containing protein</fullName>
    </recommendedName>
</protein>
<gene>
    <name evidence="2" type="ORF">OUY24_21385</name>
</gene>
<proteinExistence type="predicted"/>
<name>A0ABT4T103_9ACTN</name>
<comment type="caution">
    <text evidence="2">The sequence shown here is derived from an EMBL/GenBank/DDBJ whole genome shotgun (WGS) entry which is preliminary data.</text>
</comment>
<evidence type="ECO:0000313" key="3">
    <source>
        <dbReference type="Proteomes" id="UP001212498"/>
    </source>
</evidence>
<feature type="region of interest" description="Disordered" evidence="1">
    <location>
        <begin position="1"/>
        <end position="23"/>
    </location>
</feature>
<dbReference type="RefSeq" id="WP_271277535.1">
    <property type="nucleotide sequence ID" value="NZ_BAABFD010000036.1"/>
</dbReference>
<accession>A0ABT4T103</accession>